<reference evidence="6 7" key="1">
    <citation type="submission" date="2018-05" db="EMBL/GenBank/DDBJ databases">
        <title>Draft genome sequences of Dehalococcoides mccartyi strains RC and KS.</title>
        <authorList>
            <person name="Higgins S.A."/>
            <person name="Padilla-Crespo E."/>
            <person name="Loeffler F.E."/>
        </authorList>
    </citation>
    <scope>NUCLEOTIDE SEQUENCE [LARGE SCALE GENOMIC DNA]</scope>
    <source>
        <strain evidence="6 7">KS</strain>
    </source>
</reference>
<feature type="transmembrane region" description="Helical" evidence="5">
    <location>
        <begin position="6"/>
        <end position="24"/>
    </location>
</feature>
<evidence type="ECO:0000256" key="2">
    <source>
        <dbReference type="ARBA" id="ARBA00022692"/>
    </source>
</evidence>
<feature type="transmembrane region" description="Helical" evidence="5">
    <location>
        <begin position="88"/>
        <end position="107"/>
    </location>
</feature>
<keyword evidence="2 5" id="KW-0812">Transmembrane</keyword>
<feature type="transmembrane region" description="Helical" evidence="5">
    <location>
        <begin position="153"/>
        <end position="172"/>
    </location>
</feature>
<keyword evidence="4 5" id="KW-0472">Membrane</keyword>
<evidence type="ECO:0000256" key="1">
    <source>
        <dbReference type="ARBA" id="ARBA00004141"/>
    </source>
</evidence>
<feature type="transmembrane region" description="Helical" evidence="5">
    <location>
        <begin position="63"/>
        <end position="82"/>
    </location>
</feature>
<evidence type="ECO:0000313" key="7">
    <source>
        <dbReference type="Proteomes" id="UP000248786"/>
    </source>
</evidence>
<feature type="transmembrane region" description="Helical" evidence="5">
    <location>
        <begin position="262"/>
        <end position="282"/>
    </location>
</feature>
<dbReference type="GO" id="GO:0005886">
    <property type="term" value="C:plasma membrane"/>
    <property type="evidence" value="ECO:0007669"/>
    <property type="project" value="TreeGrafter"/>
</dbReference>
<dbReference type="PANTHER" id="PTHR43359">
    <property type="entry name" value="FORMATE HYDROGENLYASE SUBUNIT 4"/>
    <property type="match status" value="1"/>
</dbReference>
<dbReference type="Pfam" id="PF00146">
    <property type="entry name" value="NADHdh"/>
    <property type="match status" value="1"/>
</dbReference>
<evidence type="ECO:0000313" key="6">
    <source>
        <dbReference type="EMBL" id="RAL71027.1"/>
    </source>
</evidence>
<accession>A0A328ER19</accession>
<name>A0A328ER19_9CHLR</name>
<protein>
    <submittedName>
        <fullName evidence="6">Energy-conserving hydrogenase (Ferredoxin), subunit B</fullName>
    </submittedName>
</protein>
<dbReference type="Proteomes" id="UP000248786">
    <property type="component" value="Unassembled WGS sequence"/>
</dbReference>
<dbReference type="InterPro" id="IPR052561">
    <property type="entry name" value="ComplexI_Subunit1"/>
</dbReference>
<dbReference type="PANTHER" id="PTHR43359:SF1">
    <property type="entry name" value="FORMATE HYDROGENLYASE SUBUNIT 4-RELATED"/>
    <property type="match status" value="1"/>
</dbReference>
<evidence type="ECO:0000256" key="3">
    <source>
        <dbReference type="ARBA" id="ARBA00022989"/>
    </source>
</evidence>
<proteinExistence type="predicted"/>
<gene>
    <name evidence="6" type="ORF">C1G86_0783</name>
</gene>
<feature type="transmembrane region" description="Helical" evidence="5">
    <location>
        <begin position="128"/>
        <end position="147"/>
    </location>
</feature>
<comment type="subcellular location">
    <subcellularLocation>
        <location evidence="1">Membrane</location>
        <topology evidence="1">Multi-pass membrane protein</topology>
    </subcellularLocation>
</comment>
<evidence type="ECO:0000256" key="5">
    <source>
        <dbReference type="SAM" id="Phobius"/>
    </source>
</evidence>
<dbReference type="AlphaFoldDB" id="A0A328ER19"/>
<comment type="caution">
    <text evidence="6">The sequence shown here is derived from an EMBL/GenBank/DDBJ whole genome shotgun (WGS) entry which is preliminary data.</text>
</comment>
<keyword evidence="3 5" id="KW-1133">Transmembrane helix</keyword>
<evidence type="ECO:0000256" key="4">
    <source>
        <dbReference type="ARBA" id="ARBA00023136"/>
    </source>
</evidence>
<feature type="transmembrane region" description="Helical" evidence="5">
    <location>
        <begin position="231"/>
        <end position="250"/>
    </location>
</feature>
<organism evidence="6 7">
    <name type="scientific">Dehalococcoides mccartyi</name>
    <dbReference type="NCBI Taxonomy" id="61435"/>
    <lineage>
        <taxon>Bacteria</taxon>
        <taxon>Bacillati</taxon>
        <taxon>Chloroflexota</taxon>
        <taxon>Dehalococcoidia</taxon>
        <taxon>Dehalococcoidales</taxon>
        <taxon>Dehalococcoidaceae</taxon>
        <taxon>Dehalococcoides</taxon>
    </lineage>
</organism>
<dbReference type="EMBL" id="QGLD01000008">
    <property type="protein sequence ID" value="RAL71027.1"/>
    <property type="molecule type" value="Genomic_DNA"/>
</dbReference>
<sequence length="299" mass="32997">MNEWLLVALALVLPPVLGSLLRGFDRILTARMQGRFGPPLLQPVYDTIKLLAKRRMITGRMQAVSSIGYLLFIMAATVMFFLGQDLLLIVLVLGVADMFLVVGAFATRSPYSQIGANRELLQILSYEPILIITAIGLYIANGSFMISEISQPLLPSLWPIFIALVLVLIILMRKSPFDISSSEHAHQELVRGVFTEYSGIHLGLIEIAHMYELILVLGVISLMWLPGVVPGIALALACWFLVLVIDNITARLTWSSMLKISWMLGLGLALVNLIGLQCWEGLSGFCYEVPDKITLAAPF</sequence>
<dbReference type="InterPro" id="IPR001694">
    <property type="entry name" value="NADH_UbQ_OxRdtase_su1/FPO"/>
</dbReference>
<feature type="transmembrane region" description="Helical" evidence="5">
    <location>
        <begin position="207"/>
        <end position="225"/>
    </location>
</feature>